<evidence type="ECO:0000313" key="4">
    <source>
        <dbReference type="Proteomes" id="UP000589520"/>
    </source>
</evidence>
<keyword evidence="1" id="KW-0812">Transmembrane</keyword>
<keyword evidence="2" id="KW-0732">Signal</keyword>
<accession>A0A7Y9TF02</accession>
<dbReference type="Proteomes" id="UP000589520">
    <property type="component" value="Unassembled WGS sequence"/>
</dbReference>
<evidence type="ECO:0000256" key="1">
    <source>
        <dbReference type="SAM" id="Phobius"/>
    </source>
</evidence>
<protein>
    <submittedName>
        <fullName evidence="3">Uncharacterized protein</fullName>
    </submittedName>
</protein>
<gene>
    <name evidence="3" type="ORF">HDF17_000086</name>
</gene>
<evidence type="ECO:0000256" key="2">
    <source>
        <dbReference type="SAM" id="SignalP"/>
    </source>
</evidence>
<feature type="chain" id="PRO_5031284408" evidence="2">
    <location>
        <begin position="20"/>
        <end position="90"/>
    </location>
</feature>
<keyword evidence="1" id="KW-1133">Transmembrane helix</keyword>
<reference evidence="3 4" key="1">
    <citation type="submission" date="2020-07" db="EMBL/GenBank/DDBJ databases">
        <title>Genomic Encyclopedia of Type Strains, Phase IV (KMG-V): Genome sequencing to study the core and pangenomes of soil and plant-associated prokaryotes.</title>
        <authorList>
            <person name="Whitman W."/>
        </authorList>
    </citation>
    <scope>NUCLEOTIDE SEQUENCE [LARGE SCALE GENOMIC DNA]</scope>
    <source>
        <strain evidence="3 4">X4EP2</strain>
    </source>
</reference>
<sequence length="90" mass="9144">MLLAVLCIGLLLVGSTVQASHTHLSGTASHSDCSLCVTAHVGIVATALLVALVISIVVSLIEAASPVTRSVALFTFALFTRPPPDGCVFA</sequence>
<organism evidence="3 4">
    <name type="scientific">Granulicella arctica</name>
    <dbReference type="NCBI Taxonomy" id="940613"/>
    <lineage>
        <taxon>Bacteria</taxon>
        <taxon>Pseudomonadati</taxon>
        <taxon>Acidobacteriota</taxon>
        <taxon>Terriglobia</taxon>
        <taxon>Terriglobales</taxon>
        <taxon>Acidobacteriaceae</taxon>
        <taxon>Granulicella</taxon>
    </lineage>
</organism>
<proteinExistence type="predicted"/>
<dbReference type="EMBL" id="JACCCW010000001">
    <property type="protein sequence ID" value="NYF77799.1"/>
    <property type="molecule type" value="Genomic_DNA"/>
</dbReference>
<feature type="signal peptide" evidence="2">
    <location>
        <begin position="1"/>
        <end position="19"/>
    </location>
</feature>
<evidence type="ECO:0000313" key="3">
    <source>
        <dbReference type="EMBL" id="NYF77799.1"/>
    </source>
</evidence>
<comment type="caution">
    <text evidence="3">The sequence shown here is derived from an EMBL/GenBank/DDBJ whole genome shotgun (WGS) entry which is preliminary data.</text>
</comment>
<name>A0A7Y9TF02_9BACT</name>
<dbReference type="AlphaFoldDB" id="A0A7Y9TF02"/>
<feature type="transmembrane region" description="Helical" evidence="1">
    <location>
        <begin position="43"/>
        <end position="61"/>
    </location>
</feature>
<keyword evidence="4" id="KW-1185">Reference proteome</keyword>
<keyword evidence="1" id="KW-0472">Membrane</keyword>